<reference evidence="2 3" key="1">
    <citation type="submission" date="2017-03" db="EMBL/GenBank/DDBJ databases">
        <title>Genome of strain Rhizobium sp. CNPSo 668.</title>
        <authorList>
            <person name="Ribeiro R."/>
        </authorList>
    </citation>
    <scope>NUCLEOTIDE SEQUENCE [LARGE SCALE GENOMIC DNA]</scope>
    <source>
        <strain evidence="2 3">CNPSo 668</strain>
    </source>
</reference>
<keyword evidence="1" id="KW-0472">Membrane</keyword>
<keyword evidence="1" id="KW-0812">Transmembrane</keyword>
<dbReference type="AlphaFoldDB" id="A0A246DPM4"/>
<feature type="transmembrane region" description="Helical" evidence="1">
    <location>
        <begin position="12"/>
        <end position="34"/>
    </location>
</feature>
<feature type="transmembrane region" description="Helical" evidence="1">
    <location>
        <begin position="46"/>
        <end position="70"/>
    </location>
</feature>
<evidence type="ECO:0000313" key="3">
    <source>
        <dbReference type="Proteomes" id="UP000197269"/>
    </source>
</evidence>
<evidence type="ECO:0000313" key="2">
    <source>
        <dbReference type="EMBL" id="OWO92280.1"/>
    </source>
</evidence>
<organism evidence="2 3">
    <name type="scientific">Rhizobium esperanzae</name>
    <dbReference type="NCBI Taxonomy" id="1967781"/>
    <lineage>
        <taxon>Bacteria</taxon>
        <taxon>Pseudomonadati</taxon>
        <taxon>Pseudomonadota</taxon>
        <taxon>Alphaproteobacteria</taxon>
        <taxon>Hyphomicrobiales</taxon>
        <taxon>Rhizobiaceae</taxon>
        <taxon>Rhizobium/Agrobacterium group</taxon>
        <taxon>Rhizobium</taxon>
    </lineage>
</organism>
<gene>
    <name evidence="2" type="ORF">B5E41_23895</name>
</gene>
<dbReference type="EMBL" id="MXPU01000018">
    <property type="protein sequence ID" value="OWO92280.1"/>
    <property type="molecule type" value="Genomic_DNA"/>
</dbReference>
<accession>A0A246DPM4</accession>
<evidence type="ECO:0000256" key="1">
    <source>
        <dbReference type="SAM" id="Phobius"/>
    </source>
</evidence>
<dbReference type="RefSeq" id="WP_088396339.1">
    <property type="nucleotide sequence ID" value="NZ_MXPU01000018.1"/>
</dbReference>
<protein>
    <submittedName>
        <fullName evidence="2">Uncharacterized protein</fullName>
    </submittedName>
</protein>
<name>A0A246DPM4_9HYPH</name>
<proteinExistence type="predicted"/>
<sequence>MTVLSIDAPHWAILLGTLTLTCWIAAGLAAVLGTAEEIRHGKAGGIAGYMTTGLAGAGVGSALTMIAILISA</sequence>
<comment type="caution">
    <text evidence="2">The sequence shown here is derived from an EMBL/GenBank/DDBJ whole genome shotgun (WGS) entry which is preliminary data.</text>
</comment>
<dbReference type="Proteomes" id="UP000197269">
    <property type="component" value="Unassembled WGS sequence"/>
</dbReference>
<keyword evidence="1" id="KW-1133">Transmembrane helix</keyword>